<feature type="region of interest" description="Disordered" evidence="1">
    <location>
        <begin position="177"/>
        <end position="203"/>
    </location>
</feature>
<feature type="compositionally biased region" description="Basic and acidic residues" evidence="1">
    <location>
        <begin position="177"/>
        <end position="191"/>
    </location>
</feature>
<dbReference type="Proteomes" id="UP000735302">
    <property type="component" value="Unassembled WGS sequence"/>
</dbReference>
<evidence type="ECO:0000313" key="4">
    <source>
        <dbReference type="Proteomes" id="UP000735302"/>
    </source>
</evidence>
<evidence type="ECO:0000256" key="2">
    <source>
        <dbReference type="SAM" id="SignalP"/>
    </source>
</evidence>
<reference evidence="3 4" key="1">
    <citation type="journal article" date="2021" name="Elife">
        <title>Chloroplast acquisition without the gene transfer in kleptoplastic sea slugs, Plakobranchus ocellatus.</title>
        <authorList>
            <person name="Maeda T."/>
            <person name="Takahashi S."/>
            <person name="Yoshida T."/>
            <person name="Shimamura S."/>
            <person name="Takaki Y."/>
            <person name="Nagai Y."/>
            <person name="Toyoda A."/>
            <person name="Suzuki Y."/>
            <person name="Arimoto A."/>
            <person name="Ishii H."/>
            <person name="Satoh N."/>
            <person name="Nishiyama T."/>
            <person name="Hasebe M."/>
            <person name="Maruyama T."/>
            <person name="Minagawa J."/>
            <person name="Obokata J."/>
            <person name="Shigenobu S."/>
        </authorList>
    </citation>
    <scope>NUCLEOTIDE SEQUENCE [LARGE SCALE GENOMIC DNA]</scope>
</reference>
<feature type="compositionally biased region" description="Polar residues" evidence="1">
    <location>
        <begin position="1226"/>
        <end position="1238"/>
    </location>
</feature>
<feature type="region of interest" description="Disordered" evidence="1">
    <location>
        <begin position="1123"/>
        <end position="1163"/>
    </location>
</feature>
<feature type="compositionally biased region" description="Low complexity" evidence="1">
    <location>
        <begin position="1126"/>
        <end position="1147"/>
    </location>
</feature>
<feature type="signal peptide" evidence="2">
    <location>
        <begin position="1"/>
        <end position="23"/>
    </location>
</feature>
<evidence type="ECO:0000256" key="1">
    <source>
        <dbReference type="SAM" id="MobiDB-lite"/>
    </source>
</evidence>
<gene>
    <name evidence="3" type="ORF">PoB_001224200</name>
</gene>
<accession>A0AAV3YTD9</accession>
<feature type="region of interest" description="Disordered" evidence="1">
    <location>
        <begin position="1423"/>
        <end position="1442"/>
    </location>
</feature>
<protein>
    <submittedName>
        <fullName evidence="3">Uncharacterized protein</fullName>
    </submittedName>
</protein>
<proteinExistence type="predicted"/>
<comment type="caution">
    <text evidence="3">The sequence shown here is derived from an EMBL/GenBank/DDBJ whole genome shotgun (WGS) entry which is preliminary data.</text>
</comment>
<dbReference type="EMBL" id="BLXT01001455">
    <property type="protein sequence ID" value="GFN85736.1"/>
    <property type="molecule type" value="Genomic_DNA"/>
</dbReference>
<organism evidence="3 4">
    <name type="scientific">Plakobranchus ocellatus</name>
    <dbReference type="NCBI Taxonomy" id="259542"/>
    <lineage>
        <taxon>Eukaryota</taxon>
        <taxon>Metazoa</taxon>
        <taxon>Spiralia</taxon>
        <taxon>Lophotrochozoa</taxon>
        <taxon>Mollusca</taxon>
        <taxon>Gastropoda</taxon>
        <taxon>Heterobranchia</taxon>
        <taxon>Euthyneura</taxon>
        <taxon>Panpulmonata</taxon>
        <taxon>Sacoglossa</taxon>
        <taxon>Placobranchoidea</taxon>
        <taxon>Plakobranchidae</taxon>
        <taxon>Plakobranchus</taxon>
    </lineage>
</organism>
<feature type="region of interest" description="Disordered" evidence="1">
    <location>
        <begin position="1224"/>
        <end position="1260"/>
    </location>
</feature>
<name>A0AAV3YTD9_9GAST</name>
<evidence type="ECO:0000313" key="3">
    <source>
        <dbReference type="EMBL" id="GFN85736.1"/>
    </source>
</evidence>
<keyword evidence="2" id="KW-0732">Signal</keyword>
<sequence length="1512" mass="170220">MDVRLVVWCISLLLVTFVLSTAAADKTSAQRRLERERYERWRKEHCTNCTVKGKEYQGHSRFRYEEGCNRFRCICRCNGSWECPASQTINICGKDAVRHNRRTTSKNRSSRHDRQRHRCQTCKVGGKEHRSNAYFRHVDGCTTYDRCICYCNGSWVCPATNAKNTCQEGVEEANRQERKEAGTKQHSKQGEEAASGQSRRNENQNRYQRCRNCTALGKEVKGNSYFSGQEGCKNFTRCACYCDGSWNCPDRFVRNICEDKDASENSQQQNSCKTCAVKGLTFPGRSYFNLTDGCIAYKNCKCNCDGSWSCSNSNASNICTENNGESRKARGSGKRPGETSCKECYVRGKTIRGNDQFNITEGCAEYTNCNCYCNGSWSCPLGKDICTPDDTRREESGSKTNACKACVAKGKRFAPNSYFVLKDNCTEYSDCICNCDGSWNCPASGARNVCEVGRGGRDGNCRDCEVYGETFEATKNFTITRGCWQYNDCSCHCNGSWECPATSSREICDDRGGEITDGRENKEESETSAQQSKECVNCNAKGKIVTGGTYFEHTDGCDHYSSCKCNCDGSWNCPPEMHQDICFDEENRGSGSQCSMCKAKDGKFYQPNKPFTFIDDCIKRDCDCFCNGSWSCPGERSRWICTERCRGCEVEGRKIRENSVFKHKTGCLEYTCNCYCNGSWSCPGETVRNTCPVGVRDNCNTCQVSASEQYPGESDFVLKQGCLHYKCRCNCDGSYSCPAEDSRNVCYGEELGGCRSCVLSKNEFYKGESDFTLKQGCIAYQCRCNCNGTWQCPSEKARNVCVSKVRDNCRDCRIEDGKTFRGNTSFEFRKDCFHYTCKCNCDGSWSCPGKDIRNVCKGEVPGGCRSCVLAENEFYPGNSNFEMVKDCIHYKCRCKCDGSYNCPAHRARRVCAARQNQVEKVEKPIENQCKRCHVSEYGLFESNTEFTIRRGCQKYKCKCECDGSWRCPTERIENVCRKNVQRERITKQQQCQVCRRDKKEFDGGSNFTITRGCYRYDCFCNCDGTSRCDTRNPTYICSDQRRYPATNEYETRRRVETKRRQRCRPCNVIGTQVNNFQRFYLESGCLLYKGCECRCSGEWQCAEKEKVCEDGNEKNERNVVVRFESDSSSQSPSRSSSFSSSSYSSRSSEPRRGAYRGNQRKKTDTLNVESSAWVHVDGVDSSFVKVGDKDKTGGGYKIEIKTKYAPTHTHRGGRRRLGELKASDRVFTSSGSSQSKETYLQHEVDTTETTSSPASGKGESQCKRCLADTKYYPSGANFVMRRGCVVYKCFCLCSGSYRCLPTFDRACNMEKQQSSCRNCLYDSLIFPGKMGFTVREGCQEKQCNCFCNGTYSCPSSKPLAGCSVSSPTAARHPSLGSFYPINHGFHPTSVGYVRRTGNAVYTRCPSCGAGTPVVYHTPVRAVHETERSGESEASGGSHEEDSCTGCDVEGTHRAGGSQFTFQKECVEFDCYCACGGSWKCAGRALNCTARPEVIPNSNRRRGPERLVKDEEY</sequence>
<keyword evidence="4" id="KW-1185">Reference proteome</keyword>
<feature type="chain" id="PRO_5043651991" evidence="2">
    <location>
        <begin position="24"/>
        <end position="1512"/>
    </location>
</feature>